<dbReference type="Pfam" id="PF20091">
    <property type="entry name" value="Abhydrolase_10"/>
    <property type="match status" value="1"/>
</dbReference>
<accession>A0ABP4RRU9</accession>
<keyword evidence="2" id="KW-0378">Hydrolase</keyword>
<evidence type="ECO:0000313" key="2">
    <source>
        <dbReference type="EMBL" id="GAA1658748.1"/>
    </source>
</evidence>
<dbReference type="EMBL" id="BAAANY010000002">
    <property type="protein sequence ID" value="GAA1658748.1"/>
    <property type="molecule type" value="Genomic_DNA"/>
</dbReference>
<dbReference type="InterPro" id="IPR045394">
    <property type="entry name" value="Abhydrolase_dom"/>
</dbReference>
<evidence type="ECO:0000259" key="1">
    <source>
        <dbReference type="Pfam" id="PF20091"/>
    </source>
</evidence>
<name>A0ABP4RRU9_9ACTN</name>
<feature type="domain" description="Alpha/beta hydrolase" evidence="1">
    <location>
        <begin position="1"/>
        <end position="404"/>
    </location>
</feature>
<dbReference type="GO" id="GO:0016787">
    <property type="term" value="F:hydrolase activity"/>
    <property type="evidence" value="ECO:0007669"/>
    <property type="project" value="UniProtKB-KW"/>
</dbReference>
<comment type="caution">
    <text evidence="2">The sequence shown here is derived from an EMBL/GenBank/DDBJ whole genome shotgun (WGS) entry which is preliminary data.</text>
</comment>
<gene>
    <name evidence="2" type="ORF">GCM10009765_05100</name>
</gene>
<protein>
    <submittedName>
        <fullName evidence="2">Alpha/beta hydrolase domain-containing protein</fullName>
    </submittedName>
</protein>
<proteinExistence type="predicted"/>
<evidence type="ECO:0000313" key="3">
    <source>
        <dbReference type="Proteomes" id="UP001500618"/>
    </source>
</evidence>
<keyword evidence="3" id="KW-1185">Reference proteome</keyword>
<organism evidence="2 3">
    <name type="scientific">Fodinicola feengrottensis</name>
    <dbReference type="NCBI Taxonomy" id="435914"/>
    <lineage>
        <taxon>Bacteria</taxon>
        <taxon>Bacillati</taxon>
        <taxon>Actinomycetota</taxon>
        <taxon>Actinomycetes</taxon>
        <taxon>Mycobacteriales</taxon>
        <taxon>Fodinicola</taxon>
    </lineage>
</organism>
<reference evidence="3" key="1">
    <citation type="journal article" date="2019" name="Int. J. Syst. Evol. Microbiol.">
        <title>The Global Catalogue of Microorganisms (GCM) 10K type strain sequencing project: providing services to taxonomists for standard genome sequencing and annotation.</title>
        <authorList>
            <consortium name="The Broad Institute Genomics Platform"/>
            <consortium name="The Broad Institute Genome Sequencing Center for Infectious Disease"/>
            <person name="Wu L."/>
            <person name="Ma J."/>
        </authorList>
    </citation>
    <scope>NUCLEOTIDE SEQUENCE [LARGE SCALE GENOMIC DNA]</scope>
    <source>
        <strain evidence="3">JCM 14718</strain>
    </source>
</reference>
<dbReference type="Proteomes" id="UP001500618">
    <property type="component" value="Unassembled WGS sequence"/>
</dbReference>
<sequence>MGYVEEEYVIRGVSTTFRHGEDSEIDVGPQAAYVTRILVRTPAQFDRFNGTAVVEWLDATDSVDTAHEWAYTQPELVRGGFAWAGVSVQRAGVMDGLKGWDAQRYSCLHHPGDEYSYDMFSQAGRAIRAILPGVRLLAAGMSKSAHRLTTYVNKIDPIAEVFDGYLVHCRPTFAQPKVPHRADTVDDSGSVRFADVLRVPVLVLQTETEVASSGYGSVRQPDEECFRLWEIAGAARSDAYLQAMAPLHPLQRRPSDIISALASRAKMFGPGLNQFVTSGPQHHYVANAALHSLHRCLRDGVALPYGDRLATVAHAPHILRRDVRGNAVGGVRTPWVDVPTALLTGVGPQDGIPPEPTDLTAPFPAAMLKEIYPSADAYQTAFDAATDTAIENGVILQADAAEIKETASIVYLMSLNN</sequence>